<dbReference type="GO" id="GO:0046872">
    <property type="term" value="F:metal ion binding"/>
    <property type="evidence" value="ECO:0007669"/>
    <property type="project" value="UniProtKB-KW"/>
</dbReference>
<name>A0A7M4DPH6_9MICO</name>
<evidence type="ECO:0000256" key="5">
    <source>
        <dbReference type="SAM" id="MobiDB-lite"/>
    </source>
</evidence>
<dbReference type="Gene3D" id="3.40.720.10">
    <property type="entry name" value="Alkaline Phosphatase, subunit A"/>
    <property type="match status" value="1"/>
</dbReference>
<organism evidence="7 8">
    <name type="scientific">Occultella aeris</name>
    <dbReference type="NCBI Taxonomy" id="2761496"/>
    <lineage>
        <taxon>Bacteria</taxon>
        <taxon>Bacillati</taxon>
        <taxon>Actinomycetota</taxon>
        <taxon>Actinomycetes</taxon>
        <taxon>Micrococcales</taxon>
        <taxon>Ruaniaceae</taxon>
        <taxon>Occultella</taxon>
    </lineage>
</organism>
<dbReference type="CDD" id="cd16025">
    <property type="entry name" value="PAS_like"/>
    <property type="match status" value="1"/>
</dbReference>
<keyword evidence="4" id="KW-0106">Calcium</keyword>
<sequence>MLVLADDLGFSDLGCYGSEIRTPHLDALGDQGARMTAFYNTARCSPSRASLLTGLHPHQTGVGILTGSTLPEGYPGTLTPDCATMAEVLGDAGYRTALIGKWHLSTDISTPGPAWPSRRGFQHVWGPLGGSCSYFQSTSLVDGETPVSIDDPDFYLTEELGRRAESFVRSAADGADPFFVYLAFTAPHWPLHAPESAIESVAGRYAAGWDETRHDRLRRMVALGMFDEGTDLTDRDPAVVPWADVADQEWQQRRMEVYAAQVELMDAAVGRVVAALEETGTREDTLVIFLSDNGGCAEEIAPGWVDEMDPVPYSTPARTLGGERVRRGNDPTVVPGGPQSFASYGRPWAQVSNAPFREYKHWVHEGGIATPLIASWPSGGLTHGWVREPGQLPDLMTTVLEATGTRYPERRGLHAIPPPEGRSLLAAWKGEGGRGPEPVLYFEHEGNAAIRQGAWKAVRRYSQPWELYDLARDRTERHDLAASHPERLADLVASYARWAQRCGVRDRAPIVAGRPAPGRAGGLVAPFVSSVPAIR</sequence>
<dbReference type="EC" id="3.1.6.1" evidence="7"/>
<dbReference type="Gene3D" id="3.30.1120.10">
    <property type="match status" value="1"/>
</dbReference>
<reference evidence="7 8" key="1">
    <citation type="submission" date="2019-11" db="EMBL/GenBank/DDBJ databases">
        <authorList>
            <person name="Criscuolo A."/>
        </authorList>
    </citation>
    <scope>NUCLEOTIDE SEQUENCE [LARGE SCALE GENOMIC DNA]</scope>
    <source>
        <strain evidence="7">CIP111667</strain>
    </source>
</reference>
<dbReference type="EMBL" id="CACRYJ010000059">
    <property type="protein sequence ID" value="VZO39370.1"/>
    <property type="molecule type" value="Genomic_DNA"/>
</dbReference>
<dbReference type="Proteomes" id="UP000419743">
    <property type="component" value="Unassembled WGS sequence"/>
</dbReference>
<dbReference type="Pfam" id="PF00884">
    <property type="entry name" value="Sulfatase"/>
    <property type="match status" value="1"/>
</dbReference>
<dbReference type="InterPro" id="IPR024607">
    <property type="entry name" value="Sulfatase_CS"/>
</dbReference>
<dbReference type="GO" id="GO:0004065">
    <property type="term" value="F:arylsulfatase activity"/>
    <property type="evidence" value="ECO:0007669"/>
    <property type="project" value="UniProtKB-EC"/>
</dbReference>
<dbReference type="InterPro" id="IPR050738">
    <property type="entry name" value="Sulfatase"/>
</dbReference>
<dbReference type="PANTHER" id="PTHR42693">
    <property type="entry name" value="ARYLSULFATASE FAMILY MEMBER"/>
    <property type="match status" value="1"/>
</dbReference>
<evidence type="ECO:0000313" key="7">
    <source>
        <dbReference type="EMBL" id="VZO39370.1"/>
    </source>
</evidence>
<evidence type="ECO:0000313" key="8">
    <source>
        <dbReference type="Proteomes" id="UP000419743"/>
    </source>
</evidence>
<evidence type="ECO:0000256" key="3">
    <source>
        <dbReference type="ARBA" id="ARBA00022801"/>
    </source>
</evidence>
<evidence type="ECO:0000256" key="2">
    <source>
        <dbReference type="ARBA" id="ARBA00022723"/>
    </source>
</evidence>
<feature type="region of interest" description="Disordered" evidence="5">
    <location>
        <begin position="316"/>
        <end position="338"/>
    </location>
</feature>
<comment type="similarity">
    <text evidence="1">Belongs to the sulfatase family.</text>
</comment>
<keyword evidence="8" id="KW-1185">Reference proteome</keyword>
<dbReference type="SUPFAM" id="SSF53649">
    <property type="entry name" value="Alkaline phosphatase-like"/>
    <property type="match status" value="1"/>
</dbReference>
<keyword evidence="2" id="KW-0479">Metal-binding</keyword>
<evidence type="ECO:0000256" key="1">
    <source>
        <dbReference type="ARBA" id="ARBA00008779"/>
    </source>
</evidence>
<evidence type="ECO:0000256" key="4">
    <source>
        <dbReference type="ARBA" id="ARBA00022837"/>
    </source>
</evidence>
<dbReference type="PROSITE" id="PS00149">
    <property type="entry name" value="SULFATASE_2"/>
    <property type="match status" value="1"/>
</dbReference>
<protein>
    <submittedName>
        <fullName evidence="7">Arylsulfatase</fullName>
        <ecNumber evidence="7">3.1.6.1</ecNumber>
    </submittedName>
</protein>
<keyword evidence="3 7" id="KW-0378">Hydrolase</keyword>
<evidence type="ECO:0000259" key="6">
    <source>
        <dbReference type="Pfam" id="PF00884"/>
    </source>
</evidence>
<gene>
    <name evidence="7" type="primary">atsA_7</name>
    <name evidence="7" type="ORF">HALOF300_04058</name>
</gene>
<proteinExistence type="inferred from homology"/>
<comment type="caution">
    <text evidence="7">The sequence shown here is derived from an EMBL/GenBank/DDBJ whole genome shotgun (WGS) entry which is preliminary data.</text>
</comment>
<feature type="domain" description="Sulfatase N-terminal" evidence="6">
    <location>
        <begin position="2"/>
        <end position="404"/>
    </location>
</feature>
<accession>A0A7M4DPH6</accession>
<dbReference type="AlphaFoldDB" id="A0A7M4DPH6"/>
<dbReference type="PANTHER" id="PTHR42693:SF53">
    <property type="entry name" value="ENDO-4-O-SULFATASE"/>
    <property type="match status" value="1"/>
</dbReference>
<dbReference type="InterPro" id="IPR017850">
    <property type="entry name" value="Alkaline_phosphatase_core_sf"/>
</dbReference>
<dbReference type="InterPro" id="IPR000917">
    <property type="entry name" value="Sulfatase_N"/>
</dbReference>